<name>A0A645C8D2_9ZZZZ</name>
<gene>
    <name evidence="1" type="ORF">SDC9_118874</name>
</gene>
<evidence type="ECO:0000313" key="1">
    <source>
        <dbReference type="EMBL" id="MPM71903.1"/>
    </source>
</evidence>
<reference evidence="1" key="1">
    <citation type="submission" date="2019-08" db="EMBL/GenBank/DDBJ databases">
        <authorList>
            <person name="Kucharzyk K."/>
            <person name="Murdoch R.W."/>
            <person name="Higgins S."/>
            <person name="Loffler F."/>
        </authorList>
    </citation>
    <scope>NUCLEOTIDE SEQUENCE</scope>
</reference>
<dbReference type="AlphaFoldDB" id="A0A645C8D2"/>
<accession>A0A645C8D2</accession>
<organism evidence="1">
    <name type="scientific">bioreactor metagenome</name>
    <dbReference type="NCBI Taxonomy" id="1076179"/>
    <lineage>
        <taxon>unclassified sequences</taxon>
        <taxon>metagenomes</taxon>
        <taxon>ecological metagenomes</taxon>
    </lineage>
</organism>
<dbReference type="EMBL" id="VSSQ01024406">
    <property type="protein sequence ID" value="MPM71903.1"/>
    <property type="molecule type" value="Genomic_DNA"/>
</dbReference>
<protein>
    <submittedName>
        <fullName evidence="1">Uncharacterized protein</fullName>
    </submittedName>
</protein>
<sequence length="345" mass="35703">MADLLGVQHLRGERGAARHQVAVAALAADKGETVLVGEAEDQSDGELELAAEEDALPGDEDMVEYHEGGPVDAVLRVAQVTVLPGHPAEVARRGLENLGDAGRTVGDGEGEGVVLIALHDVLGGHHQKFVGDARAGHVGLGSAYDDAVFPALHHVDIGVGVGLLAGFEGAVALDVGHHAGDRQVVLLDVFEPVLEILMVMGSLGLVDVVGGGVDGLHGIAADAPGAHTAAVLGGQPAHHLQALEEVVLCHLNVGEPADGLAREVGSRAQHRALRGQLVSKGDGVDVRPGGGELHHVLDLLAEGVEVGLQVLHRLEILFLGHHKRNSPFKLCRKSLRTFSAAVLPI</sequence>
<proteinExistence type="predicted"/>
<comment type="caution">
    <text evidence="1">The sequence shown here is derived from an EMBL/GenBank/DDBJ whole genome shotgun (WGS) entry which is preliminary data.</text>
</comment>